<dbReference type="AlphaFoldDB" id="A0A7K1SIN4"/>
<sequence>MEFPLTTFVELSFKGRVIEAEFGDGMFYSKFPLAESSTLFLDPRHEIEYFYSTDPVKMIKEVGEFSIRFLREEA</sequence>
<evidence type="ECO:0000313" key="1">
    <source>
        <dbReference type="EMBL" id="MVM33588.1"/>
    </source>
</evidence>
<dbReference type="EMBL" id="WPIN01000011">
    <property type="protein sequence ID" value="MVM33588.1"/>
    <property type="molecule type" value="Genomic_DNA"/>
</dbReference>
<organism evidence="1 2">
    <name type="scientific">Spirosoma arboris</name>
    <dbReference type="NCBI Taxonomy" id="2682092"/>
    <lineage>
        <taxon>Bacteria</taxon>
        <taxon>Pseudomonadati</taxon>
        <taxon>Bacteroidota</taxon>
        <taxon>Cytophagia</taxon>
        <taxon>Cytophagales</taxon>
        <taxon>Cytophagaceae</taxon>
        <taxon>Spirosoma</taxon>
    </lineage>
</organism>
<accession>A0A7K1SIN4</accession>
<reference evidence="1 2" key="1">
    <citation type="submission" date="2019-12" db="EMBL/GenBank/DDBJ databases">
        <title>Spirosoma sp. HMF4905 genome sequencing and assembly.</title>
        <authorList>
            <person name="Kang H."/>
            <person name="Cha I."/>
            <person name="Kim H."/>
            <person name="Joh K."/>
        </authorList>
    </citation>
    <scope>NUCLEOTIDE SEQUENCE [LARGE SCALE GENOMIC DNA]</scope>
    <source>
        <strain evidence="1 2">HMF4905</strain>
    </source>
</reference>
<comment type="caution">
    <text evidence="1">The sequence shown here is derived from an EMBL/GenBank/DDBJ whole genome shotgun (WGS) entry which is preliminary data.</text>
</comment>
<evidence type="ECO:0000313" key="2">
    <source>
        <dbReference type="Proteomes" id="UP000436006"/>
    </source>
</evidence>
<protein>
    <submittedName>
        <fullName evidence="1">Uncharacterized protein</fullName>
    </submittedName>
</protein>
<proteinExistence type="predicted"/>
<gene>
    <name evidence="1" type="ORF">GO755_26355</name>
</gene>
<dbReference type="Proteomes" id="UP000436006">
    <property type="component" value="Unassembled WGS sequence"/>
</dbReference>
<dbReference type="RefSeq" id="WP_157588297.1">
    <property type="nucleotide sequence ID" value="NZ_WPIN01000011.1"/>
</dbReference>
<keyword evidence="2" id="KW-1185">Reference proteome</keyword>
<name>A0A7K1SIN4_9BACT</name>